<dbReference type="AlphaFoldDB" id="A0A2S6ANG1"/>
<feature type="compositionally biased region" description="Gly residues" evidence="1">
    <location>
        <begin position="318"/>
        <end position="329"/>
    </location>
</feature>
<gene>
    <name evidence="2" type="ORF">C5E45_18255</name>
</gene>
<dbReference type="EMBL" id="PSZC01000012">
    <property type="protein sequence ID" value="PPJ36758.1"/>
    <property type="molecule type" value="Genomic_DNA"/>
</dbReference>
<dbReference type="InterPro" id="IPR038332">
    <property type="entry name" value="PPE_sf"/>
</dbReference>
<sequence>MGHQEIYDNVQQMQPGTMHSHAKKWLDIAAGLGGSLFGLNISIQSALSEGIQGQLADAGAAAARTFVAQGTAIQEVIEAVGARIHAAAYGAEAVKGSVPAPKPATTGTTSAPAANLVIQAIPGAPDPAKVTGDGKDEAALYEDAKAAMKLNYNTTYMPAGEQVPTFVPVDHTGPTGPDNGPSPSGNELNNSGKPGGTRPPDETNPDDSTDKSDPNTAQQTDPANASQSGQDSSRTGSQSTSNPATSSASGSDTRPSGLDSTNAAGYGGGGPGSGLGSYGTHGGSGTAQPGGPGRSAPGVTSGGNPAAAASFGTRPGQPGLGGMPGMGGAGKKDETEREHKTPDYLIMDREEELLGLRDRTLPGAIGADIPSAQFGSDDEGRRP</sequence>
<feature type="compositionally biased region" description="Gly residues" evidence="1">
    <location>
        <begin position="265"/>
        <end position="293"/>
    </location>
</feature>
<proteinExistence type="predicted"/>
<feature type="compositionally biased region" description="Basic and acidic residues" evidence="1">
    <location>
        <begin position="330"/>
        <end position="346"/>
    </location>
</feature>
<reference evidence="2 3" key="1">
    <citation type="submission" date="2018-02" db="EMBL/GenBank/DDBJ databases">
        <title>8 Nocardia nova and 1 Nocardia cyriacigeorgica strain used for evolution to TMP-SMX.</title>
        <authorList>
            <person name="Mehta H."/>
            <person name="Weng J."/>
            <person name="Shamoo Y."/>
        </authorList>
    </citation>
    <scope>NUCLEOTIDE SEQUENCE [LARGE SCALE GENOMIC DNA]</scope>
    <source>
        <strain evidence="2 3">MDA3139</strain>
    </source>
</reference>
<organism evidence="2 3">
    <name type="scientific">Nocardia nova</name>
    <dbReference type="NCBI Taxonomy" id="37330"/>
    <lineage>
        <taxon>Bacteria</taxon>
        <taxon>Bacillati</taxon>
        <taxon>Actinomycetota</taxon>
        <taxon>Actinomycetes</taxon>
        <taxon>Mycobacteriales</taxon>
        <taxon>Nocardiaceae</taxon>
        <taxon>Nocardia</taxon>
    </lineage>
</organism>
<dbReference type="Proteomes" id="UP000239874">
    <property type="component" value="Unassembled WGS sequence"/>
</dbReference>
<evidence type="ECO:0000313" key="3">
    <source>
        <dbReference type="Proteomes" id="UP000239874"/>
    </source>
</evidence>
<protein>
    <recommendedName>
        <fullName evidence="4">PPE domain-containing protein</fullName>
    </recommendedName>
</protein>
<feature type="region of interest" description="Disordered" evidence="1">
    <location>
        <begin position="164"/>
        <end position="346"/>
    </location>
</feature>
<evidence type="ECO:0000256" key="1">
    <source>
        <dbReference type="SAM" id="MobiDB-lite"/>
    </source>
</evidence>
<feature type="compositionally biased region" description="Polar residues" evidence="1">
    <location>
        <begin position="214"/>
        <end position="263"/>
    </location>
</feature>
<feature type="region of interest" description="Disordered" evidence="1">
    <location>
        <begin position="358"/>
        <end position="383"/>
    </location>
</feature>
<feature type="compositionally biased region" description="Polar residues" evidence="1">
    <location>
        <begin position="181"/>
        <end position="192"/>
    </location>
</feature>
<dbReference type="Gene3D" id="1.20.1260.20">
    <property type="entry name" value="PPE superfamily"/>
    <property type="match status" value="1"/>
</dbReference>
<evidence type="ECO:0008006" key="4">
    <source>
        <dbReference type="Google" id="ProtNLM"/>
    </source>
</evidence>
<name>A0A2S6ANG1_9NOCA</name>
<comment type="caution">
    <text evidence="2">The sequence shown here is derived from an EMBL/GenBank/DDBJ whole genome shotgun (WGS) entry which is preliminary data.</text>
</comment>
<accession>A0A2S6ANG1</accession>
<evidence type="ECO:0000313" key="2">
    <source>
        <dbReference type="EMBL" id="PPJ36758.1"/>
    </source>
</evidence>